<dbReference type="Gene3D" id="3.60.15.10">
    <property type="entry name" value="Ribonuclease Z/Hydroxyacylglutathione hydrolase-like"/>
    <property type="match status" value="1"/>
</dbReference>
<evidence type="ECO:0000256" key="10">
    <source>
        <dbReference type="ARBA" id="ARBA00051397"/>
    </source>
</evidence>
<protein>
    <recommendedName>
        <fullName evidence="5">hydroxyacylglutathione hydrolase</fullName>
        <ecNumber evidence="5">3.1.2.6</ecNumber>
    </recommendedName>
    <alternativeName>
        <fullName evidence="9">Glyoxalase II</fullName>
    </alternativeName>
</protein>
<organism evidence="13 14">
    <name type="scientific">Eremothecium sinecaudum</name>
    <dbReference type="NCBI Taxonomy" id="45286"/>
    <lineage>
        <taxon>Eukaryota</taxon>
        <taxon>Fungi</taxon>
        <taxon>Dikarya</taxon>
        <taxon>Ascomycota</taxon>
        <taxon>Saccharomycotina</taxon>
        <taxon>Saccharomycetes</taxon>
        <taxon>Saccharomycetales</taxon>
        <taxon>Saccharomycetaceae</taxon>
        <taxon>Eremothecium</taxon>
    </lineage>
</organism>
<dbReference type="GO" id="GO:0046872">
    <property type="term" value="F:metal ion binding"/>
    <property type="evidence" value="ECO:0007669"/>
    <property type="project" value="UniProtKB-KW"/>
</dbReference>
<comment type="catalytic activity">
    <reaction evidence="10">
        <text>(R)-S-lactoylglutathione + H2O = (R)-lactate + glutathione + H(+)</text>
        <dbReference type="Rhea" id="RHEA:25245"/>
        <dbReference type="ChEBI" id="CHEBI:15377"/>
        <dbReference type="ChEBI" id="CHEBI:15378"/>
        <dbReference type="ChEBI" id="CHEBI:16004"/>
        <dbReference type="ChEBI" id="CHEBI:57474"/>
        <dbReference type="ChEBI" id="CHEBI:57925"/>
        <dbReference type="EC" id="3.1.2.6"/>
    </reaction>
</comment>
<dbReference type="UniPathway" id="UPA00619">
    <property type="reaction ID" value="UER00676"/>
</dbReference>
<dbReference type="SMART" id="SM00849">
    <property type="entry name" value="Lactamase_B"/>
    <property type="match status" value="1"/>
</dbReference>
<proteinExistence type="inferred from homology"/>
<dbReference type="Proteomes" id="UP000243052">
    <property type="component" value="Chromosome ii"/>
</dbReference>
<dbReference type="InterPro" id="IPR035680">
    <property type="entry name" value="Clx_II_MBL"/>
</dbReference>
<accession>A0A120K1A7</accession>
<dbReference type="InterPro" id="IPR036866">
    <property type="entry name" value="RibonucZ/Hydroxyglut_hydro"/>
</dbReference>
<keyword evidence="8" id="KW-0862">Zinc</keyword>
<dbReference type="SUPFAM" id="SSF56281">
    <property type="entry name" value="Metallo-hydrolase/oxidoreductase"/>
    <property type="match status" value="1"/>
</dbReference>
<evidence type="ECO:0000256" key="11">
    <source>
        <dbReference type="ARBA" id="ARBA00054750"/>
    </source>
</evidence>
<evidence type="ECO:0000256" key="3">
    <source>
        <dbReference type="ARBA" id="ARBA00004963"/>
    </source>
</evidence>
<comment type="catalytic activity">
    <reaction evidence="1">
        <text>an S-(2-hydroxyacyl)glutathione + H2O = a 2-hydroxy carboxylate + glutathione + H(+)</text>
        <dbReference type="Rhea" id="RHEA:21864"/>
        <dbReference type="ChEBI" id="CHEBI:15377"/>
        <dbReference type="ChEBI" id="CHEBI:15378"/>
        <dbReference type="ChEBI" id="CHEBI:57925"/>
        <dbReference type="ChEBI" id="CHEBI:58896"/>
        <dbReference type="ChEBI" id="CHEBI:71261"/>
        <dbReference type="EC" id="3.1.2.6"/>
    </reaction>
</comment>
<dbReference type="Pfam" id="PF00753">
    <property type="entry name" value="Lactamase_B"/>
    <property type="match status" value="1"/>
</dbReference>
<dbReference type="RefSeq" id="XP_017986152.1">
    <property type="nucleotide sequence ID" value="XM_018130663.1"/>
</dbReference>
<dbReference type="FunFam" id="3.60.15.10:FF:000045">
    <property type="entry name" value="Hydroxyacylglutathione hydrolase"/>
    <property type="match status" value="1"/>
</dbReference>
<keyword evidence="14" id="KW-1185">Reference proteome</keyword>
<dbReference type="CDD" id="cd07723">
    <property type="entry name" value="hydroxyacylglutathione_hydrolase_MBL-fold"/>
    <property type="match status" value="1"/>
</dbReference>
<dbReference type="EC" id="3.1.2.6" evidence="5"/>
<name>A0A120K1A7_9SACH</name>
<dbReference type="PANTHER" id="PTHR11935">
    <property type="entry name" value="BETA LACTAMASE DOMAIN"/>
    <property type="match status" value="1"/>
</dbReference>
<reference evidence="13 14" key="1">
    <citation type="submission" date="2016-01" db="EMBL/GenBank/DDBJ databases">
        <title>Genome sequence of the yeast Holleya sinecauda.</title>
        <authorList>
            <person name="Dietrich F.S."/>
        </authorList>
    </citation>
    <scope>NUCLEOTIDE SEQUENCE [LARGE SCALE GENOMIC DNA]</scope>
    <source>
        <strain evidence="13 14">ATCC 58844</strain>
    </source>
</reference>
<evidence type="ECO:0000256" key="2">
    <source>
        <dbReference type="ARBA" id="ARBA00001947"/>
    </source>
</evidence>
<evidence type="ECO:0000256" key="6">
    <source>
        <dbReference type="ARBA" id="ARBA00022723"/>
    </source>
</evidence>
<comment type="cofactor">
    <cofactor evidence="2">
        <name>Zn(2+)</name>
        <dbReference type="ChEBI" id="CHEBI:29105"/>
    </cofactor>
</comment>
<evidence type="ECO:0000256" key="9">
    <source>
        <dbReference type="ARBA" id="ARBA00031044"/>
    </source>
</evidence>
<dbReference type="InterPro" id="IPR001279">
    <property type="entry name" value="Metallo-B-lactamas"/>
</dbReference>
<dbReference type="AlphaFoldDB" id="A0A120K1A7"/>
<evidence type="ECO:0000256" key="1">
    <source>
        <dbReference type="ARBA" id="ARBA00001623"/>
    </source>
</evidence>
<comment type="function">
    <text evidence="11">Thiolesterase that catalyzes the hydrolysis of S-D-lactoylglutathione to form glutathione and D-lactic acid. Involved in the metabolism of methylglyoxal, a toxic compound for yeast proliferation, by converting methylglyoxal to lactate via S-D-lactoylglutathione by sequential enzyme reactions catalyzed by glyoxalase I and glyoxalase II.</text>
</comment>
<dbReference type="OrthoDB" id="515692at2759"/>
<evidence type="ECO:0000256" key="4">
    <source>
        <dbReference type="ARBA" id="ARBA00006759"/>
    </source>
</evidence>
<gene>
    <name evidence="13" type="ORF">AW171_hschr2970</name>
</gene>
<dbReference type="PANTHER" id="PTHR11935:SF94">
    <property type="entry name" value="TENZING NORGAY, ISOFORM C"/>
    <property type="match status" value="1"/>
</dbReference>
<evidence type="ECO:0000259" key="12">
    <source>
        <dbReference type="SMART" id="SM00849"/>
    </source>
</evidence>
<dbReference type="STRING" id="45286.A0A120K1A7"/>
<evidence type="ECO:0000313" key="14">
    <source>
        <dbReference type="Proteomes" id="UP000243052"/>
    </source>
</evidence>
<evidence type="ECO:0000256" key="8">
    <source>
        <dbReference type="ARBA" id="ARBA00022833"/>
    </source>
</evidence>
<feature type="domain" description="Metallo-beta-lactamase" evidence="12">
    <location>
        <begin position="22"/>
        <end position="194"/>
    </location>
</feature>
<dbReference type="GeneID" id="28722628"/>
<keyword evidence="7" id="KW-0378">Hydrolase</keyword>
<keyword evidence="6" id="KW-0479">Metal-binding</keyword>
<comment type="similarity">
    <text evidence="4">Belongs to the metallo-beta-lactamase superfamily. Glyoxalase II family.</text>
</comment>
<dbReference type="GO" id="GO:0004416">
    <property type="term" value="F:hydroxyacylglutathione hydrolase activity"/>
    <property type="evidence" value="ECO:0007669"/>
    <property type="project" value="UniProtKB-EC"/>
</dbReference>
<evidence type="ECO:0000256" key="7">
    <source>
        <dbReference type="ARBA" id="ARBA00022801"/>
    </source>
</evidence>
<sequence>MLRQIRRMHIKAIKMRWLTGGVNYSYLVSTEKKDKSWLIDPAEAMEVLEDLNSSEKKSITAIVNTHHHFDHSGGNVAMVAALKLLGVKPIVISGSHLSPICNEIPEHLKTYQLGDSIEVLCIRTPCHTQDSVCYYLWDKDTDERAIFTGDTLFNAGCGRFFEGTGEEMDEALNNRLLSHVGLDNLAKTKVYPGHEYTKGNVEFIRKEIYKSKGDSKAFDELEKFISSHEVTTGHFSLQDEKNYNPFMRLDDPIVRQQVGDRTNSWPASKVMDTLRRMKNNS</sequence>
<dbReference type="Pfam" id="PF16123">
    <property type="entry name" value="HAGH_C"/>
    <property type="match status" value="1"/>
</dbReference>
<dbReference type="EMBL" id="CP014242">
    <property type="protein sequence ID" value="AMD19156.1"/>
    <property type="molecule type" value="Genomic_DNA"/>
</dbReference>
<evidence type="ECO:0000313" key="13">
    <source>
        <dbReference type="EMBL" id="AMD19156.1"/>
    </source>
</evidence>
<evidence type="ECO:0000256" key="5">
    <source>
        <dbReference type="ARBA" id="ARBA00011917"/>
    </source>
</evidence>
<dbReference type="GO" id="GO:0019243">
    <property type="term" value="P:methylglyoxal catabolic process to D-lactate via S-lactoyl-glutathione"/>
    <property type="evidence" value="ECO:0007669"/>
    <property type="project" value="UniProtKB-ARBA"/>
</dbReference>
<comment type="pathway">
    <text evidence="3">Secondary metabolite metabolism; methylglyoxal degradation; (R)-lactate from methylglyoxal: step 2/2.</text>
</comment>
<dbReference type="InterPro" id="IPR032282">
    <property type="entry name" value="HAGH_C"/>
</dbReference>